<evidence type="ECO:0000259" key="5">
    <source>
        <dbReference type="Pfam" id="PF01232"/>
    </source>
</evidence>
<name>A0A926RY36_9BACI</name>
<feature type="domain" description="Mannitol dehydrogenase C-terminal" evidence="6">
    <location>
        <begin position="273"/>
        <end position="464"/>
    </location>
</feature>
<dbReference type="GO" id="GO:0019698">
    <property type="term" value="P:D-galacturonate catabolic process"/>
    <property type="evidence" value="ECO:0007669"/>
    <property type="project" value="TreeGrafter"/>
</dbReference>
<dbReference type="PANTHER" id="PTHR30524:SF0">
    <property type="entry name" value="ALTRONATE OXIDOREDUCTASE-RELATED"/>
    <property type="match status" value="1"/>
</dbReference>
<comment type="caution">
    <text evidence="7">The sequence shown here is derived from an EMBL/GenBank/DDBJ whole genome shotgun (WGS) entry which is preliminary data.</text>
</comment>
<evidence type="ECO:0000313" key="8">
    <source>
        <dbReference type="Proteomes" id="UP000626844"/>
    </source>
</evidence>
<keyword evidence="2 4" id="KW-0520">NAD</keyword>
<dbReference type="GO" id="GO:0019592">
    <property type="term" value="P:mannitol catabolic process"/>
    <property type="evidence" value="ECO:0007669"/>
    <property type="project" value="TreeGrafter"/>
</dbReference>
<accession>A0A926RY36</accession>
<organism evidence="7 8">
    <name type="scientific">Metabacillus arenae</name>
    <dbReference type="NCBI Taxonomy" id="2771434"/>
    <lineage>
        <taxon>Bacteria</taxon>
        <taxon>Bacillati</taxon>
        <taxon>Bacillota</taxon>
        <taxon>Bacilli</taxon>
        <taxon>Bacillales</taxon>
        <taxon>Bacillaceae</taxon>
        <taxon>Metabacillus</taxon>
    </lineage>
</organism>
<dbReference type="GO" id="GO:0009026">
    <property type="term" value="F:tagaturonate reductase activity"/>
    <property type="evidence" value="ECO:0007669"/>
    <property type="project" value="UniProtKB-UniRule"/>
</dbReference>
<comment type="similarity">
    <text evidence="4">Belongs to the mannitol dehydrogenase family. UxaB subfamily.</text>
</comment>
<dbReference type="HAMAP" id="MF_00670">
    <property type="entry name" value="Altron_oxidoreduct"/>
    <property type="match status" value="1"/>
</dbReference>
<dbReference type="InterPro" id="IPR013118">
    <property type="entry name" value="Mannitol_DH_C"/>
</dbReference>
<evidence type="ECO:0000256" key="2">
    <source>
        <dbReference type="ARBA" id="ARBA00023027"/>
    </source>
</evidence>
<comment type="pathway">
    <text evidence="4">Carbohydrate metabolism; pentose and glucuronate interconversion.</text>
</comment>
<reference evidence="7" key="1">
    <citation type="submission" date="2020-09" db="EMBL/GenBank/DDBJ databases">
        <title>A novel bacterium of genus Bacillus, isolated from South China Sea.</title>
        <authorList>
            <person name="Huang H."/>
            <person name="Mo K."/>
            <person name="Hu Y."/>
        </authorList>
    </citation>
    <scope>NUCLEOTIDE SEQUENCE</scope>
    <source>
        <strain evidence="7">IB182487</strain>
    </source>
</reference>
<dbReference type="Proteomes" id="UP000626844">
    <property type="component" value="Unassembled WGS sequence"/>
</dbReference>
<dbReference type="InterPro" id="IPR008927">
    <property type="entry name" value="6-PGluconate_DH-like_C_sf"/>
</dbReference>
<feature type="domain" description="Mannitol dehydrogenase N-terminal" evidence="5">
    <location>
        <begin position="18"/>
        <end position="258"/>
    </location>
</feature>
<comment type="catalytic activity">
    <reaction evidence="4">
        <text>D-altronate + NAD(+) = keto-D-tagaturonate + NADH + H(+)</text>
        <dbReference type="Rhea" id="RHEA:17813"/>
        <dbReference type="ChEBI" id="CHEBI:15378"/>
        <dbReference type="ChEBI" id="CHEBI:17360"/>
        <dbReference type="ChEBI" id="CHEBI:17886"/>
        <dbReference type="ChEBI" id="CHEBI:57540"/>
        <dbReference type="ChEBI" id="CHEBI:57945"/>
        <dbReference type="EC" id="1.1.1.58"/>
    </reaction>
</comment>
<dbReference type="SUPFAM" id="SSF48179">
    <property type="entry name" value="6-phosphogluconate dehydrogenase C-terminal domain-like"/>
    <property type="match status" value="1"/>
</dbReference>
<evidence type="ECO:0000313" key="7">
    <source>
        <dbReference type="EMBL" id="MBD1382533.1"/>
    </source>
</evidence>
<dbReference type="GO" id="GO:0008926">
    <property type="term" value="F:mannitol-1-phosphate 5-dehydrogenase activity"/>
    <property type="evidence" value="ECO:0007669"/>
    <property type="project" value="UniProtKB-EC"/>
</dbReference>
<dbReference type="GO" id="GO:0005829">
    <property type="term" value="C:cytosol"/>
    <property type="evidence" value="ECO:0007669"/>
    <property type="project" value="TreeGrafter"/>
</dbReference>
<comment type="catalytic activity">
    <reaction evidence="3">
        <text>D-mannitol 1-phosphate + NAD(+) = beta-D-fructose 6-phosphate + NADH + H(+)</text>
        <dbReference type="Rhea" id="RHEA:19661"/>
        <dbReference type="ChEBI" id="CHEBI:15378"/>
        <dbReference type="ChEBI" id="CHEBI:57540"/>
        <dbReference type="ChEBI" id="CHEBI:57634"/>
        <dbReference type="ChEBI" id="CHEBI:57945"/>
        <dbReference type="ChEBI" id="CHEBI:61381"/>
        <dbReference type="EC" id="1.1.1.17"/>
    </reaction>
</comment>
<keyword evidence="8" id="KW-1185">Reference proteome</keyword>
<dbReference type="InterPro" id="IPR036291">
    <property type="entry name" value="NAD(P)-bd_dom_sf"/>
</dbReference>
<dbReference type="Gene3D" id="1.10.1040.10">
    <property type="entry name" value="N-(1-d-carboxylethyl)-l-norvaline Dehydrogenase, domain 2"/>
    <property type="match status" value="1"/>
</dbReference>
<dbReference type="SUPFAM" id="SSF51735">
    <property type="entry name" value="NAD(P)-binding Rossmann-fold domains"/>
    <property type="match status" value="1"/>
</dbReference>
<evidence type="ECO:0000256" key="3">
    <source>
        <dbReference type="ARBA" id="ARBA00048615"/>
    </source>
</evidence>
<dbReference type="RefSeq" id="WP_191160830.1">
    <property type="nucleotide sequence ID" value="NZ_JACXAI010000033.1"/>
</dbReference>
<gene>
    <name evidence="4" type="primary">uxaB</name>
    <name evidence="7" type="ORF">IC621_20220</name>
</gene>
<dbReference type="AlphaFoldDB" id="A0A926RY36"/>
<dbReference type="InterPro" id="IPR013328">
    <property type="entry name" value="6PGD_dom2"/>
</dbReference>
<evidence type="ECO:0000259" key="6">
    <source>
        <dbReference type="Pfam" id="PF08125"/>
    </source>
</evidence>
<proteinExistence type="inferred from homology"/>
<dbReference type="EMBL" id="JACXAI010000033">
    <property type="protein sequence ID" value="MBD1382533.1"/>
    <property type="molecule type" value="Genomic_DNA"/>
</dbReference>
<dbReference type="PANTHER" id="PTHR30524">
    <property type="entry name" value="MANNITOL-1-PHOSPHATE 5-DEHYDROGENASE"/>
    <property type="match status" value="1"/>
</dbReference>
<sequence>MQKLNKQTWTDYNKYPEKVLQFGTGNFLRAFTDWQIDKMNKNAGFNGSIVVAQSTNSGTVEKLNNQDGLFTLFLQGIKGSKPVREHHVINSISRGINLLTDQKEFFSLAEKPELRFVFSNTTEAGIVFNKEDRLNDNLQKSFPGKLTDFLYHRFKAFKGDEKKGLIIIPCELIEHNGRELKKVILQYADLWSLEEPFIHWIHKANTFCCTLVDRIVPGYPKDSIKEMTESLGFEDELIVVGEQYHLFVIEGPKWIEQEFPAEKAGLNVKFVQDISPYRMRKVRILNGAHTAMTPVAYLAGIETVREAVTTEETKQFVEELIYKEIIPTLDLPKEELELYGKDTLDRFSNPFLKHYLSSIALNSISKYKTRNLPTLLDYYEKYQQLPQKLVFSLSALIQFYKGKRGSEGIALADDKEILTFFEELWKDCDGTEEGLERVAARVLANEKLWNRDLTEIEGLTELVSKFLIKIHQVGMKEAVQDVLSVRRASL</sequence>
<dbReference type="Pfam" id="PF08125">
    <property type="entry name" value="Mannitol_dh_C"/>
    <property type="match status" value="1"/>
</dbReference>
<dbReference type="NCBIfam" id="NF002969">
    <property type="entry name" value="PRK03643.1"/>
    <property type="match status" value="1"/>
</dbReference>
<comment type="caution">
    <text evidence="4">Lacks conserved residue(s) required for the propagation of feature annotation.</text>
</comment>
<dbReference type="Gene3D" id="3.40.50.720">
    <property type="entry name" value="NAD(P)-binding Rossmann-like Domain"/>
    <property type="match status" value="1"/>
</dbReference>
<dbReference type="InterPro" id="IPR023668">
    <property type="entry name" value="Altronate_OxRdtase"/>
</dbReference>
<protein>
    <recommendedName>
        <fullName evidence="4">Altronate oxidoreductase</fullName>
        <ecNumber evidence="4">1.1.1.58</ecNumber>
    </recommendedName>
    <alternativeName>
        <fullName evidence="4">Tagaturonate dehydrogenase</fullName>
    </alternativeName>
    <alternativeName>
        <fullName evidence="4">Tagaturonate reductase</fullName>
    </alternativeName>
</protein>
<evidence type="ECO:0000256" key="1">
    <source>
        <dbReference type="ARBA" id="ARBA00023002"/>
    </source>
</evidence>
<dbReference type="InterPro" id="IPR013131">
    <property type="entry name" value="Mannitol_DH_N"/>
</dbReference>
<dbReference type="Pfam" id="PF01232">
    <property type="entry name" value="Mannitol_dh"/>
    <property type="match status" value="1"/>
</dbReference>
<keyword evidence="1 4" id="KW-0560">Oxidoreductase</keyword>
<dbReference type="EC" id="1.1.1.58" evidence="4"/>
<evidence type="ECO:0000256" key="4">
    <source>
        <dbReference type="HAMAP-Rule" id="MF_00670"/>
    </source>
</evidence>